<evidence type="ECO:0000256" key="1">
    <source>
        <dbReference type="SAM" id="MobiDB-lite"/>
    </source>
</evidence>
<dbReference type="EMBL" id="REGW02000005">
    <property type="protein sequence ID" value="KAE8295901.1"/>
    <property type="molecule type" value="Genomic_DNA"/>
</dbReference>
<evidence type="ECO:0000313" key="4">
    <source>
        <dbReference type="Proteomes" id="UP000424527"/>
    </source>
</evidence>
<dbReference type="Pfam" id="PF00041">
    <property type="entry name" value="fn3"/>
    <property type="match status" value="1"/>
</dbReference>
<evidence type="ECO:0000313" key="3">
    <source>
        <dbReference type="EMBL" id="KAE8295901.1"/>
    </source>
</evidence>
<dbReference type="SMART" id="SM00060">
    <property type="entry name" value="FN3"/>
    <property type="match status" value="3"/>
</dbReference>
<feature type="compositionally biased region" description="Acidic residues" evidence="1">
    <location>
        <begin position="515"/>
        <end position="531"/>
    </location>
</feature>
<feature type="region of interest" description="Disordered" evidence="1">
    <location>
        <begin position="507"/>
        <end position="559"/>
    </location>
</feature>
<feature type="domain" description="Fibronectin type-III" evidence="2">
    <location>
        <begin position="340"/>
        <end position="437"/>
    </location>
</feature>
<name>A0A6G0IX97_LARCR</name>
<dbReference type="Proteomes" id="UP000424527">
    <property type="component" value="Unassembled WGS sequence"/>
</dbReference>
<accession>A0A6G0IX97</accession>
<dbReference type="PANTHER" id="PTHR48483:SF1">
    <property type="entry name" value="INTERLEUKIN-12 RECEPTOR SUBUNIT BETA-1-RELATED"/>
    <property type="match status" value="1"/>
</dbReference>
<sequence length="559" mass="63301">MNKTEGHVTFDLYFDQTSSKLNNTNISSQIRFVTSRRCTETRAEFDPVELIKDRLVQIWVEAHVENSSCTSTRSSAVLRETVKYEAPQNISMSWLRNNLRLRWRAAENESALAEVRFRRDEHPKESWESRITNTTSETSTALSHVLTDQVIDVDLSKLTVYRVQIRQRSNQAPNPLWSDWSPVMIVPAELEQKPEVTATTRVENGTREVTLTWKPMPHAEAVTGVTYVLKHEYSGGCPWVKKTHIIKSTKHTSYVLYSAVNISVIARNAASLSPPAVIRVPAVPAADLKACGKTLLESRLNKKTCLELYELQDGENVITITARTKKKMTMKDYEGVPLREPQDFVPFNETQSSVHLSWRAIPSVDQRGFLTHYSLCSVKISPQDEPKAKCQNVSASLTKHCLENLTPGAKYNISLTGVTRVGEGPKATVTINTVPEKHVNVPWSLSLLILLSLFLIPCTCILKRTKNKIFPPVPTPVIPDHTSYQPESQEMLEREEEIHEVTLHRLHPEVSSLPEESEEAGVHGDDEEEEERMWRTTGKVHGCQEARQMRHRGAPEEET</sequence>
<keyword evidence="4" id="KW-1185">Reference proteome</keyword>
<dbReference type="InterPro" id="IPR003961">
    <property type="entry name" value="FN3_dom"/>
</dbReference>
<dbReference type="AlphaFoldDB" id="A0A6G0IX97"/>
<proteinExistence type="predicted"/>
<evidence type="ECO:0000259" key="2">
    <source>
        <dbReference type="PROSITE" id="PS50853"/>
    </source>
</evidence>
<reference evidence="3 4" key="1">
    <citation type="submission" date="2019-07" db="EMBL/GenBank/DDBJ databases">
        <title>Chromosome genome assembly for large yellow croaker.</title>
        <authorList>
            <person name="Xiao S."/>
        </authorList>
    </citation>
    <scope>NUCLEOTIDE SEQUENCE [LARGE SCALE GENOMIC DNA]</scope>
    <source>
        <strain evidence="3">JMULYC20181020</strain>
        <tissue evidence="3">Muscle</tissue>
    </source>
</reference>
<dbReference type="CDD" id="cd00063">
    <property type="entry name" value="FN3"/>
    <property type="match status" value="1"/>
</dbReference>
<dbReference type="InterPro" id="IPR036116">
    <property type="entry name" value="FN3_sf"/>
</dbReference>
<organism evidence="3 4">
    <name type="scientific">Larimichthys crocea</name>
    <name type="common">Large yellow croaker</name>
    <name type="synonym">Pseudosciaena crocea</name>
    <dbReference type="NCBI Taxonomy" id="215358"/>
    <lineage>
        <taxon>Eukaryota</taxon>
        <taxon>Metazoa</taxon>
        <taxon>Chordata</taxon>
        <taxon>Craniata</taxon>
        <taxon>Vertebrata</taxon>
        <taxon>Euteleostomi</taxon>
        <taxon>Actinopterygii</taxon>
        <taxon>Neopterygii</taxon>
        <taxon>Teleostei</taxon>
        <taxon>Neoteleostei</taxon>
        <taxon>Acanthomorphata</taxon>
        <taxon>Eupercaria</taxon>
        <taxon>Sciaenidae</taxon>
        <taxon>Larimichthys</taxon>
    </lineage>
</organism>
<comment type="caution">
    <text evidence="3">The sequence shown here is derived from an EMBL/GenBank/DDBJ whole genome shotgun (WGS) entry which is preliminary data.</text>
</comment>
<dbReference type="Gene3D" id="2.60.40.10">
    <property type="entry name" value="Immunoglobulins"/>
    <property type="match status" value="3"/>
</dbReference>
<gene>
    <name evidence="3" type="ORF">D5F01_LYC04642</name>
</gene>
<dbReference type="InterPro" id="IPR053073">
    <property type="entry name" value="IL11/IL27_subunit_beta"/>
</dbReference>
<dbReference type="PROSITE" id="PS50853">
    <property type="entry name" value="FN3"/>
    <property type="match status" value="1"/>
</dbReference>
<dbReference type="SUPFAM" id="SSF49265">
    <property type="entry name" value="Fibronectin type III"/>
    <property type="match status" value="3"/>
</dbReference>
<protein>
    <recommendedName>
        <fullName evidence="2">Fibronectin type-III domain-containing protein</fullName>
    </recommendedName>
</protein>
<dbReference type="PANTHER" id="PTHR48483">
    <property type="entry name" value="INTERLEUKIN-27 SUBUNIT BETA"/>
    <property type="match status" value="1"/>
</dbReference>
<dbReference type="InterPro" id="IPR013783">
    <property type="entry name" value="Ig-like_fold"/>
</dbReference>